<dbReference type="AlphaFoldDB" id="A0A812WSJ8"/>
<keyword evidence="2" id="KW-1185">Reference proteome</keyword>
<evidence type="ECO:0000313" key="2">
    <source>
        <dbReference type="Proteomes" id="UP000649617"/>
    </source>
</evidence>
<reference evidence="1" key="1">
    <citation type="submission" date="2021-02" db="EMBL/GenBank/DDBJ databases">
        <authorList>
            <person name="Dougan E. K."/>
            <person name="Rhodes N."/>
            <person name="Thang M."/>
            <person name="Chan C."/>
        </authorList>
    </citation>
    <scope>NUCLEOTIDE SEQUENCE</scope>
</reference>
<feature type="non-terminal residue" evidence="1">
    <location>
        <position position="1"/>
    </location>
</feature>
<comment type="caution">
    <text evidence="1">The sequence shown here is derived from an EMBL/GenBank/DDBJ whole genome shotgun (WGS) entry which is preliminary data.</text>
</comment>
<dbReference type="EMBL" id="CAJNIZ010044799">
    <property type="protein sequence ID" value="CAE7701391.1"/>
    <property type="molecule type" value="Genomic_DNA"/>
</dbReference>
<name>A0A812WSJ8_SYMPI</name>
<dbReference type="Proteomes" id="UP000649617">
    <property type="component" value="Unassembled WGS sequence"/>
</dbReference>
<feature type="non-terminal residue" evidence="1">
    <location>
        <position position="61"/>
    </location>
</feature>
<sequence>YCAAHEMSCWVAPYFANGSINYYASWTETCANTTDGCPCHSTWEKQCTSQGYKYCVSIFDE</sequence>
<gene>
    <name evidence="1" type="ORF">SPIL2461_LOCUS19724</name>
</gene>
<accession>A0A812WSJ8</accession>
<proteinExistence type="predicted"/>
<dbReference type="OrthoDB" id="10331924at2759"/>
<evidence type="ECO:0000313" key="1">
    <source>
        <dbReference type="EMBL" id="CAE7701391.1"/>
    </source>
</evidence>
<protein>
    <submittedName>
        <fullName evidence="1">Uncharacterized protein</fullName>
    </submittedName>
</protein>
<organism evidence="1 2">
    <name type="scientific">Symbiodinium pilosum</name>
    <name type="common">Dinoflagellate</name>
    <dbReference type="NCBI Taxonomy" id="2952"/>
    <lineage>
        <taxon>Eukaryota</taxon>
        <taxon>Sar</taxon>
        <taxon>Alveolata</taxon>
        <taxon>Dinophyceae</taxon>
        <taxon>Suessiales</taxon>
        <taxon>Symbiodiniaceae</taxon>
        <taxon>Symbiodinium</taxon>
    </lineage>
</organism>